<dbReference type="AlphaFoldDB" id="A0A0N5BGQ6"/>
<evidence type="ECO:0000313" key="1">
    <source>
        <dbReference type="Proteomes" id="UP000046392"/>
    </source>
</evidence>
<organism evidence="1 2">
    <name type="scientific">Strongyloides papillosus</name>
    <name type="common">Intestinal threadworm</name>
    <dbReference type="NCBI Taxonomy" id="174720"/>
    <lineage>
        <taxon>Eukaryota</taxon>
        <taxon>Metazoa</taxon>
        <taxon>Ecdysozoa</taxon>
        <taxon>Nematoda</taxon>
        <taxon>Chromadorea</taxon>
        <taxon>Rhabditida</taxon>
        <taxon>Tylenchina</taxon>
        <taxon>Panagrolaimomorpha</taxon>
        <taxon>Strongyloidoidea</taxon>
        <taxon>Strongyloididae</taxon>
        <taxon>Strongyloides</taxon>
    </lineage>
</organism>
<dbReference type="Proteomes" id="UP000046392">
    <property type="component" value="Unplaced"/>
</dbReference>
<keyword evidence="1" id="KW-1185">Reference proteome</keyword>
<evidence type="ECO:0000313" key="2">
    <source>
        <dbReference type="WBParaSite" id="SPAL_0000515600.1"/>
    </source>
</evidence>
<dbReference type="WBParaSite" id="SPAL_0000515600.1">
    <property type="protein sequence ID" value="SPAL_0000515600.1"/>
    <property type="gene ID" value="SPAL_0000515600"/>
</dbReference>
<proteinExistence type="predicted"/>
<reference evidence="2" key="1">
    <citation type="submission" date="2017-02" db="UniProtKB">
        <authorList>
            <consortium name="WormBaseParasite"/>
        </authorList>
    </citation>
    <scope>IDENTIFICATION</scope>
</reference>
<accession>A0A0N5BGQ6</accession>
<name>A0A0N5BGQ6_STREA</name>
<sequence>MQKSNMAPPALKPFTSYLPRHGFVEYAQQHLRMYVPEEQHVQVLINALPEDIREAFEDLRPEIGEEVQTICNFLDELVEEEPKKEVLEEVRNQLYSITFGHTDLRPLHSYIQRTSKLIATLFEQDCNSDLVEQIATFHCIMRMPKDLAAAFFKHLEKKKEVLCKESLHNWATRNKTSIHRHTPKIIGPSHWTIKALIGNVKLSTTMYLDSCSGFNYLSMKSCKDLGEPSLDLLDTVEIKDVGANVISCLGALVIPVVLDNIEHTCTHKLKIPQFKVAI</sequence>
<protein>
    <submittedName>
        <fullName evidence="2">Vitellogenin domain-containing protein</fullName>
    </submittedName>
</protein>